<dbReference type="Gene3D" id="3.30.565.10">
    <property type="entry name" value="Histidine kinase-like ATPase, C-terminal domain"/>
    <property type="match status" value="1"/>
</dbReference>
<keyword evidence="11" id="KW-0408">Iron</keyword>
<evidence type="ECO:0000256" key="9">
    <source>
        <dbReference type="ARBA" id="ARBA00022723"/>
    </source>
</evidence>
<keyword evidence="13" id="KW-0411">Iron-sulfur</keyword>
<proteinExistence type="predicted"/>
<evidence type="ECO:0000256" key="3">
    <source>
        <dbReference type="ARBA" id="ARBA00004496"/>
    </source>
</evidence>
<dbReference type="Pfam" id="PF07730">
    <property type="entry name" value="HisKA_3"/>
    <property type="match status" value="1"/>
</dbReference>
<sequence length="395" mass="42717">MTPHGLGLADPERENALLVGIIEAISAGPEVGALAARVAALIVAATATDICFVHVLDDTDRSLTLAGATAPFDREVGKISLPLGEGVAGWAAYHQRPVFILEGKENDPRYRYFPQLRGEDYTSMASVPMASSPGGLVGVLNVHTRMRREFTDRDARLLTSIGTLIAGAIHQARMHRRLAARERAHERFTEQVIQAQEAERRRLAADIHDGITQRLCSLQFHLDAAMEALADDRDFALEQLTKAHEHTHLTIAEARAAINLLRPPVLDDLGLADSLASLARSAPGVEAHVEVDQCALSEHVEIALYRIAQEAMQNVVKHAHAARIELRLFRRGSGVVLQVTDDGRGFDREAAVQDISQGGYGMGSMAERAELIGGRLEVESRPGVGTTVSATVPVS</sequence>
<accession>A0ABN2G875</accession>
<evidence type="ECO:0000256" key="7">
    <source>
        <dbReference type="ARBA" id="ARBA00022490"/>
    </source>
</evidence>
<comment type="subcellular location">
    <subcellularLocation>
        <location evidence="3">Cytoplasm</location>
    </subcellularLocation>
</comment>
<organism evidence="17 18">
    <name type="scientific">Fodinicola feengrottensis</name>
    <dbReference type="NCBI Taxonomy" id="435914"/>
    <lineage>
        <taxon>Bacteria</taxon>
        <taxon>Bacillati</taxon>
        <taxon>Actinomycetota</taxon>
        <taxon>Actinomycetes</taxon>
        <taxon>Mycobacteriales</taxon>
        <taxon>Fodinicola</taxon>
    </lineage>
</organism>
<reference evidence="17 18" key="1">
    <citation type="journal article" date="2019" name="Int. J. Syst. Evol. Microbiol.">
        <title>The Global Catalogue of Microorganisms (GCM) 10K type strain sequencing project: providing services to taxonomists for standard genome sequencing and annotation.</title>
        <authorList>
            <consortium name="The Broad Institute Genomics Platform"/>
            <consortium name="The Broad Institute Genome Sequencing Center for Infectious Disease"/>
            <person name="Wu L."/>
            <person name="Ma J."/>
        </authorList>
    </citation>
    <scope>NUCLEOTIDE SEQUENCE [LARGE SCALE GENOMIC DNA]</scope>
    <source>
        <strain evidence="17 18">JCM 14718</strain>
    </source>
</reference>
<dbReference type="InterPro" id="IPR050482">
    <property type="entry name" value="Sensor_HK_TwoCompSys"/>
</dbReference>
<dbReference type="CDD" id="cd16917">
    <property type="entry name" value="HATPase_UhpB-NarQ-NarX-like"/>
    <property type="match status" value="1"/>
</dbReference>
<dbReference type="SMART" id="SM00387">
    <property type="entry name" value="HATPase_c"/>
    <property type="match status" value="1"/>
</dbReference>
<evidence type="ECO:0000256" key="13">
    <source>
        <dbReference type="ARBA" id="ARBA00023014"/>
    </source>
</evidence>
<dbReference type="InterPro" id="IPR005467">
    <property type="entry name" value="His_kinase_dom"/>
</dbReference>
<dbReference type="EC" id="2.7.13.3" evidence="4"/>
<dbReference type="InterPro" id="IPR011712">
    <property type="entry name" value="Sig_transdc_His_kin_sub3_dim/P"/>
</dbReference>
<evidence type="ECO:0000256" key="6">
    <source>
        <dbReference type="ARBA" id="ARBA00022485"/>
    </source>
</evidence>
<comment type="caution">
    <text evidence="17">The sequence shown here is derived from an EMBL/GenBank/DDBJ whole genome shotgun (WGS) entry which is preliminary data.</text>
</comment>
<name>A0ABN2G875_9ACTN</name>
<dbReference type="PROSITE" id="PS50109">
    <property type="entry name" value="HIS_KIN"/>
    <property type="match status" value="1"/>
</dbReference>
<gene>
    <name evidence="17" type="ORF">GCM10009765_15340</name>
</gene>
<comment type="catalytic activity">
    <reaction evidence="1">
        <text>ATP + protein L-histidine = ADP + protein N-phospho-L-histidine.</text>
        <dbReference type="EC" id="2.7.13.3"/>
    </reaction>
</comment>
<dbReference type="Pfam" id="PF02518">
    <property type="entry name" value="HATPase_c"/>
    <property type="match status" value="1"/>
</dbReference>
<evidence type="ECO:0000256" key="15">
    <source>
        <dbReference type="ARBA" id="ARBA00030800"/>
    </source>
</evidence>
<dbReference type="InterPro" id="IPR003594">
    <property type="entry name" value="HATPase_dom"/>
</dbReference>
<comment type="cofactor">
    <cofactor evidence="2">
        <name>[4Fe-4S] cluster</name>
        <dbReference type="ChEBI" id="CHEBI:49883"/>
    </cofactor>
</comment>
<evidence type="ECO:0000256" key="10">
    <source>
        <dbReference type="ARBA" id="ARBA00022777"/>
    </source>
</evidence>
<dbReference type="InterPro" id="IPR004358">
    <property type="entry name" value="Sig_transdc_His_kin-like_C"/>
</dbReference>
<evidence type="ECO:0000256" key="11">
    <source>
        <dbReference type="ARBA" id="ARBA00023004"/>
    </source>
</evidence>
<evidence type="ECO:0000313" key="17">
    <source>
        <dbReference type="EMBL" id="GAA1666797.1"/>
    </source>
</evidence>
<evidence type="ECO:0000256" key="4">
    <source>
        <dbReference type="ARBA" id="ARBA00012438"/>
    </source>
</evidence>
<evidence type="ECO:0000256" key="5">
    <source>
        <dbReference type="ARBA" id="ARBA00017322"/>
    </source>
</evidence>
<evidence type="ECO:0000256" key="8">
    <source>
        <dbReference type="ARBA" id="ARBA00022679"/>
    </source>
</evidence>
<dbReference type="SMART" id="SM00065">
    <property type="entry name" value="GAF"/>
    <property type="match status" value="1"/>
</dbReference>
<dbReference type="EMBL" id="BAAANY010000005">
    <property type="protein sequence ID" value="GAA1666797.1"/>
    <property type="molecule type" value="Genomic_DNA"/>
</dbReference>
<dbReference type="Proteomes" id="UP001500618">
    <property type="component" value="Unassembled WGS sequence"/>
</dbReference>
<evidence type="ECO:0000256" key="1">
    <source>
        <dbReference type="ARBA" id="ARBA00000085"/>
    </source>
</evidence>
<feature type="domain" description="Histidine kinase" evidence="16">
    <location>
        <begin position="304"/>
        <end position="395"/>
    </location>
</feature>
<protein>
    <recommendedName>
        <fullName evidence="5">Oxygen sensor histidine kinase NreB</fullName>
        <ecNumber evidence="4">2.7.13.3</ecNumber>
    </recommendedName>
    <alternativeName>
        <fullName evidence="15">Nitrogen regulation protein B</fullName>
    </alternativeName>
</protein>
<comment type="function">
    <text evidence="14">Member of the two-component regulatory system NreB/NreC involved in the control of dissimilatory nitrate/nitrite reduction in response to oxygen. NreB functions as a direct oxygen sensor histidine kinase which is autophosphorylated, in the absence of oxygen, probably at the conserved histidine residue, and transfers its phosphate group probably to a conserved aspartate residue of NreC. NreB/NreC activates the expression of the nitrate (narGHJI) and nitrite (nir) reductase operons, as well as the putative nitrate transporter gene narT.</text>
</comment>
<keyword evidence="9" id="KW-0479">Metal-binding</keyword>
<keyword evidence="6" id="KW-0004">4Fe-4S</keyword>
<dbReference type="PANTHER" id="PTHR24421:SF62">
    <property type="entry name" value="SENSORY TRANSDUCTION HISTIDINE KINASE"/>
    <property type="match status" value="1"/>
</dbReference>
<dbReference type="SUPFAM" id="SSF55874">
    <property type="entry name" value="ATPase domain of HSP90 chaperone/DNA topoisomerase II/histidine kinase"/>
    <property type="match status" value="1"/>
</dbReference>
<keyword evidence="7" id="KW-0963">Cytoplasm</keyword>
<dbReference type="Gene3D" id="3.30.450.40">
    <property type="match status" value="1"/>
</dbReference>
<dbReference type="Gene3D" id="1.20.5.1930">
    <property type="match status" value="1"/>
</dbReference>
<dbReference type="InterPro" id="IPR036890">
    <property type="entry name" value="HATPase_C_sf"/>
</dbReference>
<evidence type="ECO:0000313" key="18">
    <source>
        <dbReference type="Proteomes" id="UP001500618"/>
    </source>
</evidence>
<keyword evidence="12" id="KW-0902">Two-component regulatory system</keyword>
<dbReference type="PRINTS" id="PR00344">
    <property type="entry name" value="BCTRLSENSOR"/>
</dbReference>
<keyword evidence="10 17" id="KW-0418">Kinase</keyword>
<dbReference type="SUPFAM" id="SSF55781">
    <property type="entry name" value="GAF domain-like"/>
    <property type="match status" value="1"/>
</dbReference>
<dbReference type="PANTHER" id="PTHR24421">
    <property type="entry name" value="NITRATE/NITRITE SENSOR PROTEIN NARX-RELATED"/>
    <property type="match status" value="1"/>
</dbReference>
<keyword evidence="18" id="KW-1185">Reference proteome</keyword>
<dbReference type="GO" id="GO:0016301">
    <property type="term" value="F:kinase activity"/>
    <property type="evidence" value="ECO:0007669"/>
    <property type="project" value="UniProtKB-KW"/>
</dbReference>
<dbReference type="InterPro" id="IPR029016">
    <property type="entry name" value="GAF-like_dom_sf"/>
</dbReference>
<evidence type="ECO:0000256" key="14">
    <source>
        <dbReference type="ARBA" id="ARBA00024827"/>
    </source>
</evidence>
<evidence type="ECO:0000256" key="12">
    <source>
        <dbReference type="ARBA" id="ARBA00023012"/>
    </source>
</evidence>
<dbReference type="InterPro" id="IPR003018">
    <property type="entry name" value="GAF"/>
</dbReference>
<evidence type="ECO:0000259" key="16">
    <source>
        <dbReference type="PROSITE" id="PS50109"/>
    </source>
</evidence>
<dbReference type="RefSeq" id="WP_344308428.1">
    <property type="nucleotide sequence ID" value="NZ_BAAANY010000005.1"/>
</dbReference>
<evidence type="ECO:0000256" key="2">
    <source>
        <dbReference type="ARBA" id="ARBA00001966"/>
    </source>
</evidence>
<dbReference type="Pfam" id="PF13185">
    <property type="entry name" value="GAF_2"/>
    <property type="match status" value="1"/>
</dbReference>
<keyword evidence="8" id="KW-0808">Transferase</keyword>